<proteinExistence type="predicted"/>
<dbReference type="InterPro" id="IPR006059">
    <property type="entry name" value="SBP"/>
</dbReference>
<name>A0A9D2M8F3_9FIRM</name>
<organism evidence="3 4">
    <name type="scientific">Candidatus Gemmiger avicola</name>
    <dbReference type="NCBI Taxonomy" id="2838605"/>
    <lineage>
        <taxon>Bacteria</taxon>
        <taxon>Bacillati</taxon>
        <taxon>Bacillota</taxon>
        <taxon>Clostridia</taxon>
        <taxon>Eubacteriales</taxon>
        <taxon>Gemmiger</taxon>
    </lineage>
</organism>
<dbReference type="Gene3D" id="3.40.190.10">
    <property type="entry name" value="Periplasmic binding protein-like II"/>
    <property type="match status" value="1"/>
</dbReference>
<keyword evidence="1" id="KW-0472">Membrane</keyword>
<keyword evidence="1" id="KW-1133">Transmembrane helix</keyword>
<evidence type="ECO:0000313" key="3">
    <source>
        <dbReference type="EMBL" id="HJB42509.1"/>
    </source>
</evidence>
<evidence type="ECO:0000313" key="4">
    <source>
        <dbReference type="Proteomes" id="UP000886803"/>
    </source>
</evidence>
<keyword evidence="1" id="KW-0812">Transmembrane</keyword>
<dbReference type="Pfam" id="PF13416">
    <property type="entry name" value="SBP_bac_8"/>
    <property type="match status" value="1"/>
</dbReference>
<dbReference type="SUPFAM" id="SSF53850">
    <property type="entry name" value="Periplasmic binding protein-like II"/>
    <property type="match status" value="1"/>
</dbReference>
<evidence type="ECO:0000256" key="2">
    <source>
        <dbReference type="SAM" id="SignalP"/>
    </source>
</evidence>
<protein>
    <submittedName>
        <fullName evidence="3">Extracellular solute-binding protein</fullName>
    </submittedName>
</protein>
<feature type="signal peptide" evidence="2">
    <location>
        <begin position="1"/>
        <end position="19"/>
    </location>
</feature>
<accession>A0A9D2M8F3</accession>
<comment type="caution">
    <text evidence="3">The sequence shown here is derived from an EMBL/GenBank/DDBJ whole genome shotgun (WGS) entry which is preliminary data.</text>
</comment>
<dbReference type="Proteomes" id="UP000886803">
    <property type="component" value="Unassembled WGS sequence"/>
</dbReference>
<gene>
    <name evidence="3" type="ORF">H9945_08425</name>
</gene>
<feature type="chain" id="PRO_5038788673" evidence="2">
    <location>
        <begin position="20"/>
        <end position="548"/>
    </location>
</feature>
<dbReference type="AlphaFoldDB" id="A0A9D2M8F3"/>
<reference evidence="3" key="2">
    <citation type="submission" date="2021-04" db="EMBL/GenBank/DDBJ databases">
        <authorList>
            <person name="Gilroy R."/>
        </authorList>
    </citation>
    <scope>NUCLEOTIDE SEQUENCE</scope>
    <source>
        <strain evidence="3">ChiBcec8-13705</strain>
    </source>
</reference>
<sequence>MNYKLLAPAAALAAALCLAGCHGQREQAAFAVPDTFDETRKYEITFWAKNDTNIHQTEIYRQAIEDFQALYPNITVTLRLYTDYGDIYNDVITNISTGTTPNVCITYPDHIATYMTGDNVVVPLDDLFADPEYGLGGSALHYEGPAQDEIVPQFLEECRLNGAYYALPYMRSTEACYINKTMVESLGYTLPDVLTWDFIWEVSDAAAATLGDDGIYAANGQEVLIPFIYKSTDNMMIQMLRQRGAGYSTDAGEIQLFNDTTTELLHTIARHTETGAFSTFKISGYPANFLNAGQCIFAVDSTAGSTWMGTDAPLVDIDPDEIVEFETAVRMVPQFDPDHPQMISQGPSVCVFNKTDPQEVLASWLFAQYLLTDDVQISYSETEGYVPVTTRAQQNPAYQDYLSRAGEDNDTHYAVKIEAVQLLLENLSNTFTTPVFNGSASLRNAAGQLVEEVTKSIRRHQTVDDASIAQLYTDTEALYHLDSVSVNGSAKTDLGPLPPTAVALLAALGAAWACILGVLWRQWRRSRAVRGEKSSKMVTNSSQQGANG</sequence>
<dbReference type="EMBL" id="DWYG01000142">
    <property type="protein sequence ID" value="HJB42509.1"/>
    <property type="molecule type" value="Genomic_DNA"/>
</dbReference>
<keyword evidence="2" id="KW-0732">Signal</keyword>
<feature type="transmembrane region" description="Helical" evidence="1">
    <location>
        <begin position="501"/>
        <end position="520"/>
    </location>
</feature>
<dbReference type="PANTHER" id="PTHR43649">
    <property type="entry name" value="ARABINOSE-BINDING PROTEIN-RELATED"/>
    <property type="match status" value="1"/>
</dbReference>
<evidence type="ECO:0000256" key="1">
    <source>
        <dbReference type="SAM" id="Phobius"/>
    </source>
</evidence>
<dbReference type="InterPro" id="IPR050490">
    <property type="entry name" value="Bact_solute-bd_prot1"/>
</dbReference>
<reference evidence="3" key="1">
    <citation type="journal article" date="2021" name="PeerJ">
        <title>Extensive microbial diversity within the chicken gut microbiome revealed by metagenomics and culture.</title>
        <authorList>
            <person name="Gilroy R."/>
            <person name="Ravi A."/>
            <person name="Getino M."/>
            <person name="Pursley I."/>
            <person name="Horton D.L."/>
            <person name="Alikhan N.F."/>
            <person name="Baker D."/>
            <person name="Gharbi K."/>
            <person name="Hall N."/>
            <person name="Watson M."/>
            <person name="Adriaenssens E.M."/>
            <person name="Foster-Nyarko E."/>
            <person name="Jarju S."/>
            <person name="Secka A."/>
            <person name="Antonio M."/>
            <person name="Oren A."/>
            <person name="Chaudhuri R.R."/>
            <person name="La Ragione R."/>
            <person name="Hildebrand F."/>
            <person name="Pallen M.J."/>
        </authorList>
    </citation>
    <scope>NUCLEOTIDE SEQUENCE</scope>
    <source>
        <strain evidence="3">ChiBcec8-13705</strain>
    </source>
</reference>
<dbReference type="PANTHER" id="PTHR43649:SF12">
    <property type="entry name" value="DIACETYLCHITOBIOSE BINDING PROTEIN DASA"/>
    <property type="match status" value="1"/>
</dbReference>